<keyword evidence="1" id="KW-1133">Transmembrane helix</keyword>
<protein>
    <submittedName>
        <fullName evidence="2">Uncharacterized protein</fullName>
    </submittedName>
</protein>
<dbReference type="VEuPathDB" id="TrichDB:TVAG_491730"/>
<evidence type="ECO:0000313" key="3">
    <source>
        <dbReference type="Proteomes" id="UP000001542"/>
    </source>
</evidence>
<gene>
    <name evidence="2" type="ORF">TVAG_491730</name>
</gene>
<evidence type="ECO:0000256" key="1">
    <source>
        <dbReference type="SAM" id="Phobius"/>
    </source>
</evidence>
<keyword evidence="1" id="KW-0472">Membrane</keyword>
<dbReference type="VEuPathDB" id="TrichDB:TVAGG3_1004400"/>
<keyword evidence="3" id="KW-1185">Reference proteome</keyword>
<reference evidence="2" key="2">
    <citation type="journal article" date="2007" name="Science">
        <title>Draft genome sequence of the sexually transmitted pathogen Trichomonas vaginalis.</title>
        <authorList>
            <person name="Carlton J.M."/>
            <person name="Hirt R.P."/>
            <person name="Silva J.C."/>
            <person name="Delcher A.L."/>
            <person name="Schatz M."/>
            <person name="Zhao Q."/>
            <person name="Wortman J.R."/>
            <person name="Bidwell S.L."/>
            <person name="Alsmark U.C.M."/>
            <person name="Besteiro S."/>
            <person name="Sicheritz-Ponten T."/>
            <person name="Noel C.J."/>
            <person name="Dacks J.B."/>
            <person name="Foster P.G."/>
            <person name="Simillion C."/>
            <person name="Van de Peer Y."/>
            <person name="Miranda-Saavedra D."/>
            <person name="Barton G.J."/>
            <person name="Westrop G.D."/>
            <person name="Mueller S."/>
            <person name="Dessi D."/>
            <person name="Fiori P.L."/>
            <person name="Ren Q."/>
            <person name="Paulsen I."/>
            <person name="Zhang H."/>
            <person name="Bastida-Corcuera F.D."/>
            <person name="Simoes-Barbosa A."/>
            <person name="Brown M.T."/>
            <person name="Hayes R.D."/>
            <person name="Mukherjee M."/>
            <person name="Okumura C.Y."/>
            <person name="Schneider R."/>
            <person name="Smith A.J."/>
            <person name="Vanacova S."/>
            <person name="Villalvazo M."/>
            <person name="Haas B.J."/>
            <person name="Pertea M."/>
            <person name="Feldblyum T.V."/>
            <person name="Utterback T.R."/>
            <person name="Shu C.L."/>
            <person name="Osoegawa K."/>
            <person name="de Jong P.J."/>
            <person name="Hrdy I."/>
            <person name="Horvathova L."/>
            <person name="Zubacova Z."/>
            <person name="Dolezal P."/>
            <person name="Malik S.B."/>
            <person name="Logsdon J.M. Jr."/>
            <person name="Henze K."/>
            <person name="Gupta A."/>
            <person name="Wang C.C."/>
            <person name="Dunne R.L."/>
            <person name="Upcroft J.A."/>
            <person name="Upcroft P."/>
            <person name="White O."/>
            <person name="Salzberg S.L."/>
            <person name="Tang P."/>
            <person name="Chiu C.-H."/>
            <person name="Lee Y.-S."/>
            <person name="Embley T.M."/>
            <person name="Coombs G.H."/>
            <person name="Mottram J.C."/>
            <person name="Tachezy J."/>
            <person name="Fraser-Liggett C.M."/>
            <person name="Johnson P.J."/>
        </authorList>
    </citation>
    <scope>NUCLEOTIDE SEQUENCE [LARGE SCALE GENOMIC DNA]</scope>
    <source>
        <strain evidence="2">G3</strain>
    </source>
</reference>
<sequence length="831" mass="94151">MDYATTVTFPNKNQIVVPFIANYYHHPSETEIEIHADSTYYVDFCNMVSEIPEVKLTVFNSKVIVTQNRKDFISRLNIDLCEGGKVESHNDLDIYKLKIDGKGTSITTSQQLKVTDTMKMYNNSEINMNAKENNIDEITLKDNCIINSDFALNINKVNCYENDKDTTQTINSDIIITKFLSYGPSKLSIGGIQLLKDAFLQCVCINGEINPLKVTNAKELNVVFCSDKDTDSAQKEALFDQLYLDNKNKFNIIESSSDIKINMIPNIGFDEFSEKEIAFFTTQYAFKLDHDGSLYTLTLTDTPLMYRMKYCFGGDINSTKCSLIPRFYSSEYNEDWKKQVKPYANQINLYFGENKEYTIDASGIKAQTALVIVAPVQVNLNIMASSETSIIALIFYGGNAKVDLNNFNNLIDQIGIQGAIVEFKNSQNLNKINIFKGISSKVSFDQKVSFSGETYAFQNTKITGDLDFSKCQSLRVDTKSLNVFDPNPQNLEIYLSKDVEKIDLQHGKIVFTMSNKENVAIRAKHDRMIDLFCMFLKEMTFSCSGTDELQLPKLNCTFLWKFKIVGEWPHTEFPLIFGETRIMDPETPININVKTDGAYPICLEYQFSGRNVYLDSDKDVTISYDLKPIEQGFYPFFYSSKNVYLKKIQLTDEGGIGYVTNTSNKFYIDEVDASGQSIELNNVEVRNMTMIKSSITGIYANFVDSYVTMNVPTNNQFLSTFTTNGKCDLKSFIINDDRHTLYTNTTEKIFCCSGGLSVKKLKTDTGNLHVKDKCIVFTPSISSSKLRLILLITIPCCALVLIVVVILIVFICKRSHKNKFETSTELTATLL</sequence>
<dbReference type="AlphaFoldDB" id="A2EAK4"/>
<dbReference type="Proteomes" id="UP000001542">
    <property type="component" value="Unassembled WGS sequence"/>
</dbReference>
<reference evidence="2" key="1">
    <citation type="submission" date="2006-10" db="EMBL/GenBank/DDBJ databases">
        <authorList>
            <person name="Amadeo P."/>
            <person name="Zhao Q."/>
            <person name="Wortman J."/>
            <person name="Fraser-Liggett C."/>
            <person name="Carlton J."/>
        </authorList>
    </citation>
    <scope>NUCLEOTIDE SEQUENCE</scope>
    <source>
        <strain evidence="2">G3</strain>
    </source>
</reference>
<organism evidence="2 3">
    <name type="scientific">Trichomonas vaginalis (strain ATCC PRA-98 / G3)</name>
    <dbReference type="NCBI Taxonomy" id="412133"/>
    <lineage>
        <taxon>Eukaryota</taxon>
        <taxon>Metamonada</taxon>
        <taxon>Parabasalia</taxon>
        <taxon>Trichomonadida</taxon>
        <taxon>Trichomonadidae</taxon>
        <taxon>Trichomonas</taxon>
    </lineage>
</organism>
<evidence type="ECO:0000313" key="2">
    <source>
        <dbReference type="EMBL" id="EAY10315.1"/>
    </source>
</evidence>
<proteinExistence type="predicted"/>
<dbReference type="EMBL" id="DS113340">
    <property type="protein sequence ID" value="EAY10315.1"/>
    <property type="molecule type" value="Genomic_DNA"/>
</dbReference>
<feature type="transmembrane region" description="Helical" evidence="1">
    <location>
        <begin position="788"/>
        <end position="812"/>
    </location>
</feature>
<dbReference type="KEGG" id="tva:4768249"/>
<dbReference type="InParanoid" id="A2EAK4"/>
<dbReference type="RefSeq" id="XP_001322538.1">
    <property type="nucleotide sequence ID" value="XM_001322503.1"/>
</dbReference>
<accession>A2EAK4</accession>
<keyword evidence="1" id="KW-0812">Transmembrane</keyword>
<name>A2EAK4_TRIV3</name>